<accession>A0A918WKG1</accession>
<dbReference type="PROSITE" id="PS51819">
    <property type="entry name" value="VOC"/>
    <property type="match status" value="1"/>
</dbReference>
<dbReference type="InterPro" id="IPR004360">
    <property type="entry name" value="Glyas_Fos-R_dOase_dom"/>
</dbReference>
<dbReference type="InterPro" id="IPR029068">
    <property type="entry name" value="Glyas_Bleomycin-R_OHBP_Dase"/>
</dbReference>
<dbReference type="Gene3D" id="3.10.180.10">
    <property type="entry name" value="2,3-Dihydroxybiphenyl 1,2-Dioxygenase, domain 1"/>
    <property type="match status" value="1"/>
</dbReference>
<dbReference type="CDD" id="cd07246">
    <property type="entry name" value="VOC_like"/>
    <property type="match status" value="1"/>
</dbReference>
<dbReference type="Proteomes" id="UP000638981">
    <property type="component" value="Unassembled WGS sequence"/>
</dbReference>
<comment type="caution">
    <text evidence="2">The sequence shown here is derived from an EMBL/GenBank/DDBJ whole genome shotgun (WGS) entry which is preliminary data.</text>
</comment>
<dbReference type="RefSeq" id="WP_189411360.1">
    <property type="nucleotide sequence ID" value="NZ_BMYJ01000005.1"/>
</dbReference>
<dbReference type="InterPro" id="IPR037523">
    <property type="entry name" value="VOC_core"/>
</dbReference>
<dbReference type="PANTHER" id="PTHR34109:SF1">
    <property type="entry name" value="VOC DOMAIN-CONTAINING PROTEIN"/>
    <property type="match status" value="1"/>
</dbReference>
<gene>
    <name evidence="2" type="ORF">GCM10007315_18360</name>
</gene>
<keyword evidence="3" id="KW-1185">Reference proteome</keyword>
<proteinExistence type="predicted"/>
<dbReference type="AlphaFoldDB" id="A0A918WKG1"/>
<reference evidence="2" key="1">
    <citation type="journal article" date="2014" name="Int. J. Syst. Evol. Microbiol.">
        <title>Complete genome sequence of Corynebacterium casei LMG S-19264T (=DSM 44701T), isolated from a smear-ripened cheese.</title>
        <authorList>
            <consortium name="US DOE Joint Genome Institute (JGI-PGF)"/>
            <person name="Walter F."/>
            <person name="Albersmeier A."/>
            <person name="Kalinowski J."/>
            <person name="Ruckert C."/>
        </authorList>
    </citation>
    <scope>NUCLEOTIDE SEQUENCE</scope>
    <source>
        <strain evidence="2">KCTC 23310</strain>
    </source>
</reference>
<evidence type="ECO:0000313" key="3">
    <source>
        <dbReference type="Proteomes" id="UP000638981"/>
    </source>
</evidence>
<dbReference type="PANTHER" id="PTHR34109">
    <property type="entry name" value="BNAUNNG04460D PROTEIN-RELATED"/>
    <property type="match status" value="1"/>
</dbReference>
<sequence>MSEQDMARLMQGVIPYLAIDGAQKAIDFYAKAFGAEVLGEPARDESGTLMNASLAINGGVLMVMDTMPNIGAEGEPATDKGLTLQIVTDKGDFWWDRAVAAGCVVTHPFRQEFWGDRYGRVRDPFGLMWAINEPGEGR</sequence>
<evidence type="ECO:0000313" key="2">
    <source>
        <dbReference type="EMBL" id="GHC55645.1"/>
    </source>
</evidence>
<feature type="domain" description="VOC" evidence="1">
    <location>
        <begin position="8"/>
        <end position="134"/>
    </location>
</feature>
<protein>
    <submittedName>
        <fullName evidence="2">Glyoxalase</fullName>
    </submittedName>
</protein>
<dbReference type="Pfam" id="PF00903">
    <property type="entry name" value="Glyoxalase"/>
    <property type="match status" value="1"/>
</dbReference>
<evidence type="ECO:0000259" key="1">
    <source>
        <dbReference type="PROSITE" id="PS51819"/>
    </source>
</evidence>
<reference evidence="2" key="2">
    <citation type="submission" date="2020-09" db="EMBL/GenBank/DDBJ databases">
        <authorList>
            <person name="Sun Q."/>
            <person name="Kim S."/>
        </authorList>
    </citation>
    <scope>NUCLEOTIDE SEQUENCE</scope>
    <source>
        <strain evidence="2">KCTC 23310</strain>
    </source>
</reference>
<dbReference type="SUPFAM" id="SSF54593">
    <property type="entry name" value="Glyoxalase/Bleomycin resistance protein/Dihydroxybiphenyl dioxygenase"/>
    <property type="match status" value="1"/>
</dbReference>
<organism evidence="2 3">
    <name type="scientific">Neogemmobacter tilapiae</name>
    <dbReference type="NCBI Taxonomy" id="875041"/>
    <lineage>
        <taxon>Bacteria</taxon>
        <taxon>Pseudomonadati</taxon>
        <taxon>Pseudomonadota</taxon>
        <taxon>Alphaproteobacteria</taxon>
        <taxon>Rhodobacterales</taxon>
        <taxon>Paracoccaceae</taxon>
        <taxon>Neogemmobacter</taxon>
    </lineage>
</organism>
<name>A0A918WKG1_9RHOB</name>
<dbReference type="EMBL" id="BMYJ01000005">
    <property type="protein sequence ID" value="GHC55645.1"/>
    <property type="molecule type" value="Genomic_DNA"/>
</dbReference>